<dbReference type="GO" id="GO:0003677">
    <property type="term" value="F:DNA binding"/>
    <property type="evidence" value="ECO:0007669"/>
    <property type="project" value="InterPro"/>
</dbReference>
<evidence type="ECO:0000256" key="2">
    <source>
        <dbReference type="PROSITE-ProRule" id="PRU00339"/>
    </source>
</evidence>
<evidence type="ECO:0000313" key="4">
    <source>
        <dbReference type="EMBL" id="TCC55356.1"/>
    </source>
</evidence>
<dbReference type="InterPro" id="IPR016032">
    <property type="entry name" value="Sig_transdc_resp-reg_C-effctor"/>
</dbReference>
<sequence>MPPVSTADRCSTSSFCQFSNWIRASTVAAYVWRVLSCWGSGEVRRVESGAVGRPRLVALLDEGVQRRLLTVVADAGFGKSTLLGSWAAGRACAWHTVRAEDGSLSAMVSGLVGALRRQVPELDTIPAELQSPRGPDADAEQQTRALAYAALLADALDANLSHDLVLVLDDLHELHPAAPATKLVEGLIRTAPPNLHVVVASRTPMPFGIDRLRGRGQVLEIDATALAFTVAETLAVLENVLGDGTEDLAEPLQSAVHGWPAAVRLAVEALRTAPADQRAIRLRRALRSDGPLYDYLAEEVFAAEPPAVRRLVAGVAVLPRFGAELCKAIGLTDSAETLQQLRTRGLLVSAGEDDGYELNPLVKNFAADRLVVDEQELTELSLQAGQWFESVGEHRDALACYQAVDAARAARMLTESGHAMVSGGMAETVVASVGALPVELRDAAMDQLEGEARQVLGDWQGAMECFDRIIEPEGEIPVAIAWRLGLIHHLRGQTDVAIATYQRGRIDGRHPTDEALLQAWWAGAHWLRGEFEECRALITTAYETAKVSGDDGALAIVHTVLAMLAAVDSDPRGNSSHYVRALEHAERAGDLLQAIRIRVNRSSHHISEGDYALGLKELDIALELADRAGFAVFRALALNNRGEALLRLGRLDEAIGELEASRALYQKLESKRVAQPLSVLGEVYRQRGDRALARACFEEAIPMAEETRDMQSLVPSLAGLARVLAVEEPERAAELAALARQAVDYGPVLGLSGALVALGWVTLHAGNQTEAAATAEEAAAISRKRRDRAGLADALELYAAAGGGEVLHEVLNIRSELGDQLGEARAELMLAGRTNGPEGRELALRAHQQFLAAGATRYAAAALAASDATGPAPVRIECLGGFRVLRAGKAIQLGEWPSKKARDLLKILVARRCHPVARVQLLDLLWPDQDESVASPRLSVALSTVRSVLDPNKRYPADGFVGADRATIWLDGEQAAVDVELFLHDAREGLNTGDLRLLRAAEAAYSGDFLEEDVFADWAAGMREEARALYVRVARVLAERGRRDPDAAAGYLLRILQRDQYDERAHLGLVSAFQASGAHGEARRAYRTYVQRMAELEVEPAPYPGVPARL</sequence>
<dbReference type="InterPro" id="IPR059106">
    <property type="entry name" value="WHD_MalT"/>
</dbReference>
<dbReference type="OrthoDB" id="134985at2"/>
<evidence type="ECO:0000259" key="3">
    <source>
        <dbReference type="SMART" id="SM01043"/>
    </source>
</evidence>
<proteinExistence type="predicted"/>
<dbReference type="InterPro" id="IPR051677">
    <property type="entry name" value="AfsR-DnrI-RedD_regulator"/>
</dbReference>
<dbReference type="Pfam" id="PF12862">
    <property type="entry name" value="ANAPC5"/>
    <property type="match status" value="1"/>
</dbReference>
<protein>
    <submittedName>
        <fullName evidence="4">Tetratricopeptide repeat protein</fullName>
    </submittedName>
</protein>
<feature type="domain" description="Bacterial transcriptional activator" evidence="3">
    <location>
        <begin position="977"/>
        <end position="1099"/>
    </location>
</feature>
<keyword evidence="2" id="KW-0802">TPR repeat</keyword>
<dbReference type="GO" id="GO:0006355">
    <property type="term" value="P:regulation of DNA-templated transcription"/>
    <property type="evidence" value="ECO:0007669"/>
    <property type="project" value="InterPro"/>
</dbReference>
<dbReference type="PANTHER" id="PTHR35807">
    <property type="entry name" value="TRANSCRIPTIONAL REGULATOR REDD-RELATED"/>
    <property type="match status" value="1"/>
</dbReference>
<dbReference type="InterPro" id="IPR026000">
    <property type="entry name" value="Apc5_dom"/>
</dbReference>
<evidence type="ECO:0000313" key="5">
    <source>
        <dbReference type="Proteomes" id="UP000291144"/>
    </source>
</evidence>
<evidence type="ECO:0000256" key="1">
    <source>
        <dbReference type="ARBA" id="ARBA00022737"/>
    </source>
</evidence>
<reference evidence="4 5" key="1">
    <citation type="submission" date="2019-02" db="EMBL/GenBank/DDBJ databases">
        <title>Kribbella capetownensis sp. nov. and Kribbella speibonae sp. nov., isolated from soil.</title>
        <authorList>
            <person name="Curtis S.M."/>
            <person name="Norton I."/>
            <person name="Everest G.J."/>
            <person name="Meyers P.R."/>
        </authorList>
    </citation>
    <scope>NUCLEOTIDE SEQUENCE [LARGE SCALE GENOMIC DNA]</scope>
    <source>
        <strain evidence="4 5">NRRL B-24813</strain>
    </source>
</reference>
<dbReference type="InterPro" id="IPR056884">
    <property type="entry name" value="NPHP3-like_N"/>
</dbReference>
<dbReference type="PANTHER" id="PTHR35807:SF2">
    <property type="entry name" value="TRANSCRIPTIONAL ACTIVATOR DOMAIN"/>
    <property type="match status" value="1"/>
</dbReference>
<accession>A0A4R0KAU4</accession>
<dbReference type="AlphaFoldDB" id="A0A4R0KAU4"/>
<feature type="repeat" description="TPR" evidence="2">
    <location>
        <begin position="674"/>
        <end position="707"/>
    </location>
</feature>
<keyword evidence="5" id="KW-1185">Reference proteome</keyword>
<dbReference type="Gene3D" id="1.25.40.10">
    <property type="entry name" value="Tetratricopeptide repeat domain"/>
    <property type="match status" value="3"/>
</dbReference>
<dbReference type="SUPFAM" id="SSF46894">
    <property type="entry name" value="C-terminal effector domain of the bipartite response regulators"/>
    <property type="match status" value="1"/>
</dbReference>
<dbReference type="Proteomes" id="UP000291144">
    <property type="component" value="Unassembled WGS sequence"/>
</dbReference>
<dbReference type="Pfam" id="PF24883">
    <property type="entry name" value="NPHP3_N"/>
    <property type="match status" value="1"/>
</dbReference>
<dbReference type="Pfam" id="PF25873">
    <property type="entry name" value="WHD_MalT"/>
    <property type="match status" value="1"/>
</dbReference>
<gene>
    <name evidence="4" type="ORF">E0H73_36145</name>
</gene>
<dbReference type="Pfam" id="PF13424">
    <property type="entry name" value="TPR_12"/>
    <property type="match status" value="1"/>
</dbReference>
<dbReference type="SMART" id="SM00028">
    <property type="entry name" value="TPR"/>
    <property type="match status" value="2"/>
</dbReference>
<dbReference type="Pfam" id="PF03704">
    <property type="entry name" value="BTAD"/>
    <property type="match status" value="1"/>
</dbReference>
<dbReference type="SMART" id="SM01043">
    <property type="entry name" value="BTAD"/>
    <property type="match status" value="1"/>
</dbReference>
<name>A0A4R0KAU4_9ACTN</name>
<dbReference type="SUPFAM" id="SSF48452">
    <property type="entry name" value="TPR-like"/>
    <property type="match status" value="3"/>
</dbReference>
<comment type="caution">
    <text evidence="4">The sequence shown here is derived from an EMBL/GenBank/DDBJ whole genome shotgun (WGS) entry which is preliminary data.</text>
</comment>
<dbReference type="InterPro" id="IPR019734">
    <property type="entry name" value="TPR_rpt"/>
</dbReference>
<dbReference type="InterPro" id="IPR005158">
    <property type="entry name" value="BTAD"/>
</dbReference>
<dbReference type="PROSITE" id="PS50005">
    <property type="entry name" value="TPR"/>
    <property type="match status" value="1"/>
</dbReference>
<keyword evidence="1" id="KW-0677">Repeat</keyword>
<dbReference type="InterPro" id="IPR036388">
    <property type="entry name" value="WH-like_DNA-bd_sf"/>
</dbReference>
<dbReference type="EMBL" id="SJKB01000015">
    <property type="protein sequence ID" value="TCC55356.1"/>
    <property type="molecule type" value="Genomic_DNA"/>
</dbReference>
<dbReference type="Gene3D" id="1.10.10.10">
    <property type="entry name" value="Winged helix-like DNA-binding domain superfamily/Winged helix DNA-binding domain"/>
    <property type="match status" value="1"/>
</dbReference>
<organism evidence="4 5">
    <name type="scientific">Kribbella pittospori</name>
    <dbReference type="NCBI Taxonomy" id="722689"/>
    <lineage>
        <taxon>Bacteria</taxon>
        <taxon>Bacillati</taxon>
        <taxon>Actinomycetota</taxon>
        <taxon>Actinomycetes</taxon>
        <taxon>Propionibacteriales</taxon>
        <taxon>Kribbellaceae</taxon>
        <taxon>Kribbella</taxon>
    </lineage>
</organism>
<dbReference type="InterPro" id="IPR011990">
    <property type="entry name" value="TPR-like_helical_dom_sf"/>
</dbReference>